<comment type="caution">
    <text evidence="9">The sequence shown here is derived from an EMBL/GenBank/DDBJ whole genome shotgun (WGS) entry which is preliminary data.</text>
</comment>
<evidence type="ECO:0000256" key="6">
    <source>
        <dbReference type="SAM" id="MobiDB-lite"/>
    </source>
</evidence>
<evidence type="ECO:0000256" key="7">
    <source>
        <dbReference type="SAM" id="Phobius"/>
    </source>
</evidence>
<dbReference type="PANTHER" id="PTHR13887:SF14">
    <property type="entry name" value="DISULFIDE BOND FORMATION PROTEIN D"/>
    <property type="match status" value="1"/>
</dbReference>
<evidence type="ECO:0000256" key="5">
    <source>
        <dbReference type="ARBA" id="ARBA00023284"/>
    </source>
</evidence>
<evidence type="ECO:0000256" key="3">
    <source>
        <dbReference type="ARBA" id="ARBA00023002"/>
    </source>
</evidence>
<evidence type="ECO:0000256" key="2">
    <source>
        <dbReference type="ARBA" id="ARBA00022729"/>
    </source>
</evidence>
<evidence type="ECO:0000256" key="1">
    <source>
        <dbReference type="ARBA" id="ARBA00005791"/>
    </source>
</evidence>
<feature type="compositionally biased region" description="Basic and acidic residues" evidence="6">
    <location>
        <begin position="1"/>
        <end position="10"/>
    </location>
</feature>
<feature type="domain" description="Thioredoxin-like fold" evidence="8">
    <location>
        <begin position="98"/>
        <end position="262"/>
    </location>
</feature>
<keyword evidence="7" id="KW-0472">Membrane</keyword>
<feature type="region of interest" description="Disordered" evidence="6">
    <location>
        <begin position="1"/>
        <end position="52"/>
    </location>
</feature>
<evidence type="ECO:0000313" key="10">
    <source>
        <dbReference type="Proteomes" id="UP001074726"/>
    </source>
</evidence>
<sequence length="276" mass="29512">MTRPITKEEAAMAQKKSSHRTAEEKAATAAKREARRARTERARVEAEERRKKAKRKEQLTRFGLVGALLVLVVGGYFLVTNLGSDKPDTAPAGASGDYGMVVGDADAAKSIVIYEDFLCPFCGQLEQTVGDKLDAAVEAGEVKVEYRPLPFLERISDYSPQAANAFAVVLEESGPEVAKEFHDLLFDNQPAESGPFPDSDQLVEWAVEAGADEDAVRPGIEDMTFEGWVEAAGEAASKAGVNATPTVLVDGKKVEGQTMDQIATEMLAGTSGADAS</sequence>
<dbReference type="SUPFAM" id="SSF52833">
    <property type="entry name" value="Thioredoxin-like"/>
    <property type="match status" value="1"/>
</dbReference>
<keyword evidence="2" id="KW-0732">Signal</keyword>
<evidence type="ECO:0000259" key="8">
    <source>
        <dbReference type="Pfam" id="PF13462"/>
    </source>
</evidence>
<dbReference type="EMBL" id="JAPPUX010000004">
    <property type="protein sequence ID" value="MCY4727895.1"/>
    <property type="molecule type" value="Genomic_DNA"/>
</dbReference>
<feature type="compositionally biased region" description="Basic and acidic residues" evidence="6">
    <location>
        <begin position="20"/>
        <end position="50"/>
    </location>
</feature>
<name>A0ABT4CG00_9ACTN</name>
<keyword evidence="10" id="KW-1185">Reference proteome</keyword>
<gene>
    <name evidence="9" type="ORF">NYO98_16540</name>
</gene>
<dbReference type="Pfam" id="PF13462">
    <property type="entry name" value="Thioredoxin_4"/>
    <property type="match status" value="1"/>
</dbReference>
<reference evidence="9" key="1">
    <citation type="submission" date="2022-08" db="EMBL/GenBank/DDBJ databases">
        <title>Genome sequencing of Nocardioides sp. STR2.</title>
        <authorList>
            <person name="So Y."/>
        </authorList>
    </citation>
    <scope>NUCLEOTIDE SEQUENCE</scope>
    <source>
        <strain evidence="9">STR2</strain>
    </source>
</reference>
<keyword evidence="5" id="KW-0676">Redox-active center</keyword>
<organism evidence="9 10">
    <name type="scientific">Nocardioides pini</name>
    <dbReference type="NCBI Taxonomy" id="2975053"/>
    <lineage>
        <taxon>Bacteria</taxon>
        <taxon>Bacillati</taxon>
        <taxon>Actinomycetota</taxon>
        <taxon>Actinomycetes</taxon>
        <taxon>Propionibacteriales</taxon>
        <taxon>Nocardioidaceae</taxon>
        <taxon>Nocardioides</taxon>
    </lineage>
</organism>
<comment type="similarity">
    <text evidence="1">Belongs to the thioredoxin family. DsbA subfamily.</text>
</comment>
<evidence type="ECO:0000313" key="9">
    <source>
        <dbReference type="EMBL" id="MCY4727895.1"/>
    </source>
</evidence>
<dbReference type="Proteomes" id="UP001074726">
    <property type="component" value="Unassembled WGS sequence"/>
</dbReference>
<dbReference type="InterPro" id="IPR012336">
    <property type="entry name" value="Thioredoxin-like_fold"/>
</dbReference>
<dbReference type="InterPro" id="IPR036249">
    <property type="entry name" value="Thioredoxin-like_sf"/>
</dbReference>
<dbReference type="PANTHER" id="PTHR13887">
    <property type="entry name" value="GLUTATHIONE S-TRANSFERASE KAPPA"/>
    <property type="match status" value="1"/>
</dbReference>
<feature type="transmembrane region" description="Helical" evidence="7">
    <location>
        <begin position="59"/>
        <end position="79"/>
    </location>
</feature>
<accession>A0ABT4CG00</accession>
<dbReference type="Gene3D" id="3.40.30.10">
    <property type="entry name" value="Glutaredoxin"/>
    <property type="match status" value="1"/>
</dbReference>
<keyword evidence="7" id="KW-0812">Transmembrane</keyword>
<keyword evidence="4" id="KW-1015">Disulfide bond</keyword>
<keyword evidence="7" id="KW-1133">Transmembrane helix</keyword>
<protein>
    <submittedName>
        <fullName evidence="9">Thioredoxin domain-containing protein</fullName>
    </submittedName>
</protein>
<dbReference type="CDD" id="cd02972">
    <property type="entry name" value="DsbA_family"/>
    <property type="match status" value="1"/>
</dbReference>
<keyword evidence="3" id="KW-0560">Oxidoreductase</keyword>
<proteinExistence type="inferred from homology"/>
<evidence type="ECO:0000256" key="4">
    <source>
        <dbReference type="ARBA" id="ARBA00023157"/>
    </source>
</evidence>